<dbReference type="InterPro" id="IPR008397">
    <property type="entry name" value="Alginate_lyase_dom"/>
</dbReference>
<dbReference type="OrthoDB" id="7210452at2"/>
<evidence type="ECO:0000313" key="5">
    <source>
        <dbReference type="EMBL" id="TNC50856.1"/>
    </source>
</evidence>
<feature type="signal peptide" evidence="3">
    <location>
        <begin position="1"/>
        <end position="25"/>
    </location>
</feature>
<dbReference type="EMBL" id="VDFU01000006">
    <property type="protein sequence ID" value="TNC50856.1"/>
    <property type="molecule type" value="Genomic_DNA"/>
</dbReference>
<dbReference type="AlphaFoldDB" id="A0A5C4N0S1"/>
<protein>
    <submittedName>
        <fullName evidence="5">Alginate lyase</fullName>
    </submittedName>
</protein>
<evidence type="ECO:0000259" key="4">
    <source>
        <dbReference type="Pfam" id="PF05426"/>
    </source>
</evidence>
<name>A0A5C4N0S1_9RHOB</name>
<dbReference type="Gene3D" id="1.50.10.100">
    <property type="entry name" value="Chondroitin AC/alginate lyase"/>
    <property type="match status" value="1"/>
</dbReference>
<accession>A0A5C4N0S1</accession>
<dbReference type="RefSeq" id="WP_139076177.1">
    <property type="nucleotide sequence ID" value="NZ_VDFU01000006.1"/>
</dbReference>
<keyword evidence="6" id="KW-1185">Reference proteome</keyword>
<feature type="domain" description="Alginate lyase" evidence="4">
    <location>
        <begin position="102"/>
        <end position="286"/>
    </location>
</feature>
<keyword evidence="1 3" id="KW-0732">Signal</keyword>
<evidence type="ECO:0000256" key="1">
    <source>
        <dbReference type="ARBA" id="ARBA00022729"/>
    </source>
</evidence>
<dbReference type="InterPro" id="IPR008929">
    <property type="entry name" value="Chondroitin_lyas"/>
</dbReference>
<comment type="caution">
    <text evidence="5">The sequence shown here is derived from an EMBL/GenBank/DDBJ whole genome shotgun (WGS) entry which is preliminary data.</text>
</comment>
<gene>
    <name evidence="5" type="ORF">FHG66_07760</name>
</gene>
<evidence type="ECO:0000256" key="3">
    <source>
        <dbReference type="SAM" id="SignalP"/>
    </source>
</evidence>
<feature type="chain" id="PRO_5022700563" evidence="3">
    <location>
        <begin position="26"/>
        <end position="348"/>
    </location>
</feature>
<sequence length="348" mass="36610">MTPNSVTTLSLVTGLSLLVGLPAVAQDAGKAEGFTCPAVPDPVVTLEYGSRYTAESEDRSDLDAETNAEVDRALGPVDDFIIDLANAANRAEEGGEDAVLAADCVVDAVAVWAEANALSDLGSMNAEISTPSRLGGIALAYLQARPHAAQSDDAQQTVIEDWLQERMLSTMAYFDNEAPERASQNNLRAWAGLAAAAVGTATSNGDITGWAADTVELVACQADSDGALPLEMARGPRALQYQLHATAPLVVGAALLSEAGADLFAACDGAIHRIVNFVPQAFEDPDLVAEKAGETQTYFDGEDELEGWELAWAEAYLSKFDSPALAGMVEEFRPLANSKLGGAQDLFW</sequence>
<dbReference type="Proteomes" id="UP000305887">
    <property type="component" value="Unassembled WGS sequence"/>
</dbReference>
<dbReference type="GO" id="GO:0042597">
    <property type="term" value="C:periplasmic space"/>
    <property type="evidence" value="ECO:0007669"/>
    <property type="project" value="InterPro"/>
</dbReference>
<evidence type="ECO:0000313" key="6">
    <source>
        <dbReference type="Proteomes" id="UP000305887"/>
    </source>
</evidence>
<proteinExistence type="predicted"/>
<reference evidence="5 6" key="1">
    <citation type="submission" date="2019-06" db="EMBL/GenBank/DDBJ databases">
        <title>YIM 131921 draft genome.</title>
        <authorList>
            <person name="Jiang L."/>
        </authorList>
    </citation>
    <scope>NUCLEOTIDE SEQUENCE [LARGE SCALE GENOMIC DNA]</scope>
    <source>
        <strain evidence="5 6">YIM 131921</strain>
    </source>
</reference>
<dbReference type="GO" id="GO:0016829">
    <property type="term" value="F:lyase activity"/>
    <property type="evidence" value="ECO:0007669"/>
    <property type="project" value="UniProtKB-KW"/>
</dbReference>
<organism evidence="5 6">
    <name type="scientific">Rubellimicrobium rubrum</name>
    <dbReference type="NCBI Taxonomy" id="2585369"/>
    <lineage>
        <taxon>Bacteria</taxon>
        <taxon>Pseudomonadati</taxon>
        <taxon>Pseudomonadota</taxon>
        <taxon>Alphaproteobacteria</taxon>
        <taxon>Rhodobacterales</taxon>
        <taxon>Roseobacteraceae</taxon>
        <taxon>Rubellimicrobium</taxon>
    </lineage>
</organism>
<dbReference type="Pfam" id="PF05426">
    <property type="entry name" value="Alginate_lyase"/>
    <property type="match status" value="1"/>
</dbReference>
<keyword evidence="2 5" id="KW-0456">Lyase</keyword>
<evidence type="ECO:0000256" key="2">
    <source>
        <dbReference type="ARBA" id="ARBA00023239"/>
    </source>
</evidence>
<dbReference type="SUPFAM" id="SSF48230">
    <property type="entry name" value="Chondroitin AC/alginate lyase"/>
    <property type="match status" value="1"/>
</dbReference>